<dbReference type="CDD" id="cd00200">
    <property type="entry name" value="WD40"/>
    <property type="match status" value="1"/>
</dbReference>
<keyword evidence="2" id="KW-0507">mRNA processing</keyword>
<dbReference type="InterPro" id="IPR001680">
    <property type="entry name" value="WD40_rpt"/>
</dbReference>
<proteinExistence type="inferred from homology"/>
<protein>
    <recommendedName>
        <fullName evidence="6">Serine-threonine kinase receptor-associated protein</fullName>
    </recommendedName>
</protein>
<comment type="similarity">
    <text evidence="5">Belongs to the WD repeat STRAP family.</text>
</comment>
<evidence type="ECO:0000313" key="10">
    <source>
        <dbReference type="Proteomes" id="UP001150569"/>
    </source>
</evidence>
<name>A0A9W8AFJ6_9FUNG</name>
<dbReference type="GO" id="GO:0032797">
    <property type="term" value="C:SMN complex"/>
    <property type="evidence" value="ECO:0007669"/>
    <property type="project" value="TreeGrafter"/>
</dbReference>
<evidence type="ECO:0000313" key="9">
    <source>
        <dbReference type="EMBL" id="KAJ1926848.1"/>
    </source>
</evidence>
<accession>A0A9W8AFJ6</accession>
<organism evidence="9 10">
    <name type="scientific">Tieghemiomyces parasiticus</name>
    <dbReference type="NCBI Taxonomy" id="78921"/>
    <lineage>
        <taxon>Eukaryota</taxon>
        <taxon>Fungi</taxon>
        <taxon>Fungi incertae sedis</taxon>
        <taxon>Zoopagomycota</taxon>
        <taxon>Kickxellomycotina</taxon>
        <taxon>Dimargaritomycetes</taxon>
        <taxon>Dimargaritales</taxon>
        <taxon>Dimargaritaceae</taxon>
        <taxon>Tieghemiomyces</taxon>
    </lineage>
</organism>
<feature type="repeat" description="WD" evidence="7">
    <location>
        <begin position="323"/>
        <end position="355"/>
    </location>
</feature>
<evidence type="ECO:0000256" key="7">
    <source>
        <dbReference type="PROSITE-ProRule" id="PRU00221"/>
    </source>
</evidence>
<dbReference type="InterPro" id="IPR020472">
    <property type="entry name" value="WD40_PAC1"/>
</dbReference>
<dbReference type="PANTHER" id="PTHR19877">
    <property type="entry name" value="EUKARYOTIC TRANSLATION INITIATION FACTOR 3 SUBUNIT I"/>
    <property type="match status" value="1"/>
</dbReference>
<comment type="caution">
    <text evidence="9">The sequence shown here is derived from an EMBL/GenBank/DDBJ whole genome shotgun (WGS) entry which is preliminary data.</text>
</comment>
<feature type="region of interest" description="Disordered" evidence="8">
    <location>
        <begin position="1"/>
        <end position="57"/>
    </location>
</feature>
<evidence type="ECO:0000256" key="1">
    <source>
        <dbReference type="ARBA" id="ARBA00022574"/>
    </source>
</evidence>
<dbReference type="GO" id="GO:0000387">
    <property type="term" value="P:spliceosomal snRNP assembly"/>
    <property type="evidence" value="ECO:0007669"/>
    <property type="project" value="TreeGrafter"/>
</dbReference>
<reference evidence="9" key="1">
    <citation type="submission" date="2022-07" db="EMBL/GenBank/DDBJ databases">
        <title>Phylogenomic reconstructions and comparative analyses of Kickxellomycotina fungi.</title>
        <authorList>
            <person name="Reynolds N.K."/>
            <person name="Stajich J.E."/>
            <person name="Barry K."/>
            <person name="Grigoriev I.V."/>
            <person name="Crous P."/>
            <person name="Smith M.E."/>
        </authorList>
    </citation>
    <scope>NUCLEOTIDE SEQUENCE</scope>
    <source>
        <strain evidence="9">RSA 861</strain>
    </source>
</reference>
<dbReference type="PROSITE" id="PS50294">
    <property type="entry name" value="WD_REPEATS_REGION"/>
    <property type="match status" value="3"/>
</dbReference>
<sequence length="378" mass="40825">MTEPTSLAGPSTTTPTASSPGVTTPTSSITPPTSAAGATSTTPSSGASGTQTRQIPLTCSGHTRPVVQLQFSPFMLDNSYLLISACKDGMPILRDGVTGDWVGTFLGHKGAVWSSKLNRDTSRAVTASADFTAKLWDTYTGEELVSFPHGHIVRTADFINDTHVVTGGAEKMLRIFDLNQATSTSNVGGRCDAAALELEGHEGAIKHVTWDHARSLILSAGDDRQVRVWDLRTPTPVHTYVTDEPITSMDLSADGELVMCTAGRTVRFWDASSRQLVKAYTMPYDVSSVSLHPHTHNTFVTGGSSDLWVRVYDYESGAELEVYKGHHGPVHAVSYSPDGEIYATGSEDGTIRLWQTTPGKVYGLWQSRKAKEDSLLYR</sequence>
<dbReference type="EMBL" id="JANBPT010000147">
    <property type="protein sequence ID" value="KAJ1926848.1"/>
    <property type="molecule type" value="Genomic_DNA"/>
</dbReference>
<dbReference type="PANTHER" id="PTHR19877:SF13">
    <property type="entry name" value="SERINE-THREONINE KINASE RECEPTOR-ASSOCIATED PROTEIN"/>
    <property type="match status" value="1"/>
</dbReference>
<dbReference type="PROSITE" id="PS50082">
    <property type="entry name" value="WD_REPEATS_2"/>
    <property type="match status" value="3"/>
</dbReference>
<dbReference type="Proteomes" id="UP001150569">
    <property type="component" value="Unassembled WGS sequence"/>
</dbReference>
<evidence type="ECO:0000256" key="6">
    <source>
        <dbReference type="ARBA" id="ARBA00040390"/>
    </source>
</evidence>
<gene>
    <name evidence="9" type="ORF">IWQ60_003434</name>
</gene>
<evidence type="ECO:0000256" key="4">
    <source>
        <dbReference type="ARBA" id="ARBA00023187"/>
    </source>
</evidence>
<keyword evidence="3" id="KW-0677">Repeat</keyword>
<feature type="repeat" description="WD" evidence="7">
    <location>
        <begin position="198"/>
        <end position="239"/>
    </location>
</feature>
<feature type="compositionally biased region" description="Low complexity" evidence="8">
    <location>
        <begin position="1"/>
        <end position="50"/>
    </location>
</feature>
<keyword evidence="1 7" id="KW-0853">WD repeat</keyword>
<dbReference type="OrthoDB" id="408728at2759"/>
<keyword evidence="10" id="KW-1185">Reference proteome</keyword>
<dbReference type="SMART" id="SM00320">
    <property type="entry name" value="WD40"/>
    <property type="match status" value="7"/>
</dbReference>
<evidence type="ECO:0000256" key="8">
    <source>
        <dbReference type="SAM" id="MobiDB-lite"/>
    </source>
</evidence>
<dbReference type="GO" id="GO:0003723">
    <property type="term" value="F:RNA binding"/>
    <property type="evidence" value="ECO:0007669"/>
    <property type="project" value="TreeGrafter"/>
</dbReference>
<dbReference type="Gene3D" id="2.130.10.10">
    <property type="entry name" value="YVTN repeat-like/Quinoprotein amine dehydrogenase"/>
    <property type="match status" value="1"/>
</dbReference>
<dbReference type="InterPro" id="IPR036322">
    <property type="entry name" value="WD40_repeat_dom_sf"/>
</dbReference>
<feature type="repeat" description="WD" evidence="7">
    <location>
        <begin position="105"/>
        <end position="146"/>
    </location>
</feature>
<keyword evidence="4" id="KW-0508">mRNA splicing</keyword>
<dbReference type="PROSITE" id="PS00678">
    <property type="entry name" value="WD_REPEATS_1"/>
    <property type="match status" value="2"/>
</dbReference>
<dbReference type="PRINTS" id="PR00320">
    <property type="entry name" value="GPROTEINBRPT"/>
</dbReference>
<evidence type="ECO:0000256" key="3">
    <source>
        <dbReference type="ARBA" id="ARBA00022737"/>
    </source>
</evidence>
<evidence type="ECO:0000256" key="2">
    <source>
        <dbReference type="ARBA" id="ARBA00022664"/>
    </source>
</evidence>
<dbReference type="AlphaFoldDB" id="A0A9W8AFJ6"/>
<dbReference type="InterPro" id="IPR019775">
    <property type="entry name" value="WD40_repeat_CS"/>
</dbReference>
<evidence type="ECO:0000256" key="5">
    <source>
        <dbReference type="ARBA" id="ARBA00038394"/>
    </source>
</evidence>
<dbReference type="InterPro" id="IPR015943">
    <property type="entry name" value="WD40/YVTN_repeat-like_dom_sf"/>
</dbReference>
<dbReference type="Pfam" id="PF00400">
    <property type="entry name" value="WD40"/>
    <property type="match status" value="4"/>
</dbReference>
<dbReference type="SUPFAM" id="SSF50978">
    <property type="entry name" value="WD40 repeat-like"/>
    <property type="match status" value="1"/>
</dbReference>